<sequence length="311" mass="34212">MRYYTSIYSSAEDLLAIVNQRLKVEGWAEHKYADMPDPRTGKQLHISRDGLHFGLRSLGAYDPYVDYYAARNHGRQGVIINLKTGFDGGVSYSSQPGFQFSPKCYLESGDKGICHIFTAASYALVVTNYSSDQYSCLVFGKLPVFVDGTGGQFVASTNAYEAANRESIFSNASNFFGVYLKNAEFTGFDRGERTVGTLSTTSRGAVYGLPHMHPGNSSFGSVGSVVRSPVLASGYSGLIPVELFVSYGGLYSPYSQFSDLFYVSLDALEPGQTYEVGDSKFMVFPQFKKEYPLNRSAPHYNLGLAVFLDKQ</sequence>
<protein>
    <submittedName>
        <fullName evidence="1">Uncharacterized protein</fullName>
    </submittedName>
</protein>
<evidence type="ECO:0000313" key="2">
    <source>
        <dbReference type="Proteomes" id="UP001058744"/>
    </source>
</evidence>
<gene>
    <name evidence="1" type="ORF">NOV18_08765</name>
</gene>
<dbReference type="AlphaFoldDB" id="A0AAJ5LLT3"/>
<evidence type="ECO:0000313" key="1">
    <source>
        <dbReference type="EMBL" id="UUC20556.1"/>
    </source>
</evidence>
<dbReference type="RefSeq" id="WP_256382017.1">
    <property type="nucleotide sequence ID" value="NZ_CP101700.1"/>
</dbReference>
<proteinExistence type="predicted"/>
<accession>A0AAJ5LLT3</accession>
<organism evidence="1 2">
    <name type="scientific">Pseudomonas asiatica</name>
    <dbReference type="NCBI Taxonomy" id="2219225"/>
    <lineage>
        <taxon>Bacteria</taxon>
        <taxon>Pseudomonadati</taxon>
        <taxon>Pseudomonadota</taxon>
        <taxon>Gammaproteobacteria</taxon>
        <taxon>Pseudomonadales</taxon>
        <taxon>Pseudomonadaceae</taxon>
        <taxon>Pseudomonas</taxon>
    </lineage>
</organism>
<dbReference type="Proteomes" id="UP001058744">
    <property type="component" value="Chromosome"/>
</dbReference>
<reference evidence="1" key="1">
    <citation type="submission" date="2022-07" db="EMBL/GenBank/DDBJ databases">
        <title>Complete genome of MD9.</title>
        <authorList>
            <person name="Cao G."/>
        </authorList>
    </citation>
    <scope>NUCLEOTIDE SEQUENCE</scope>
    <source>
        <strain evidence="1">MD9</strain>
    </source>
</reference>
<name>A0AAJ5LLT3_9PSED</name>
<dbReference type="EMBL" id="CP101700">
    <property type="protein sequence ID" value="UUC20556.1"/>
    <property type="molecule type" value="Genomic_DNA"/>
</dbReference>